<dbReference type="GO" id="GO:0045944">
    <property type="term" value="P:positive regulation of transcription by RNA polymerase II"/>
    <property type="evidence" value="ECO:0007669"/>
    <property type="project" value="TreeGrafter"/>
</dbReference>
<keyword evidence="5 9" id="KW-0863">Zinc-finger</keyword>
<dbReference type="InterPro" id="IPR036236">
    <property type="entry name" value="Znf_C2H2_sf"/>
</dbReference>
<keyword evidence="13" id="KW-1185">Reference proteome</keyword>
<dbReference type="PROSITE" id="PS50157">
    <property type="entry name" value="ZINC_FINGER_C2H2_2"/>
    <property type="match status" value="1"/>
</dbReference>
<keyword evidence="7" id="KW-0539">Nucleus</keyword>
<comment type="similarity">
    <text evidence="8">Belongs to the pacC/RIM101 family.</text>
</comment>
<evidence type="ECO:0000256" key="4">
    <source>
        <dbReference type="ARBA" id="ARBA00022737"/>
    </source>
</evidence>
<comment type="subcellular location">
    <subcellularLocation>
        <location evidence="1">Nucleus</location>
    </subcellularLocation>
</comment>
<evidence type="ECO:0000256" key="9">
    <source>
        <dbReference type="PROSITE-ProRule" id="PRU00042"/>
    </source>
</evidence>
<evidence type="ECO:0000256" key="3">
    <source>
        <dbReference type="ARBA" id="ARBA00022723"/>
    </source>
</evidence>
<dbReference type="AlphaFoldDB" id="A0A0L0HTF1"/>
<dbReference type="Gene3D" id="3.30.160.60">
    <property type="entry name" value="Classic Zinc Finger"/>
    <property type="match status" value="1"/>
</dbReference>
<keyword evidence="2" id="KW-0678">Repressor</keyword>
<evidence type="ECO:0000313" key="12">
    <source>
        <dbReference type="EMBL" id="KND04398.1"/>
    </source>
</evidence>
<evidence type="ECO:0000256" key="7">
    <source>
        <dbReference type="ARBA" id="ARBA00023242"/>
    </source>
</evidence>
<dbReference type="SMART" id="SM00355">
    <property type="entry name" value="ZnF_C2H2"/>
    <property type="match status" value="3"/>
</dbReference>
<keyword evidence="3" id="KW-0479">Metal-binding</keyword>
<evidence type="ECO:0000313" key="13">
    <source>
        <dbReference type="Proteomes" id="UP000053201"/>
    </source>
</evidence>
<organism evidence="12 13">
    <name type="scientific">Spizellomyces punctatus (strain DAOM BR117)</name>
    <dbReference type="NCBI Taxonomy" id="645134"/>
    <lineage>
        <taxon>Eukaryota</taxon>
        <taxon>Fungi</taxon>
        <taxon>Fungi incertae sedis</taxon>
        <taxon>Chytridiomycota</taxon>
        <taxon>Chytridiomycota incertae sedis</taxon>
        <taxon>Chytridiomycetes</taxon>
        <taxon>Spizellomycetales</taxon>
        <taxon>Spizellomycetaceae</taxon>
        <taxon>Spizellomyces</taxon>
    </lineage>
</organism>
<feature type="region of interest" description="Disordered" evidence="10">
    <location>
        <begin position="397"/>
        <end position="430"/>
    </location>
</feature>
<accession>A0A0L0HTF1</accession>
<dbReference type="VEuPathDB" id="FungiDB:SPPG_00129"/>
<dbReference type="STRING" id="645134.A0A0L0HTF1"/>
<evidence type="ECO:0000256" key="10">
    <source>
        <dbReference type="SAM" id="MobiDB-lite"/>
    </source>
</evidence>
<keyword evidence="4" id="KW-0677">Repeat</keyword>
<feature type="compositionally biased region" description="Low complexity" evidence="10">
    <location>
        <begin position="148"/>
        <end position="167"/>
    </location>
</feature>
<sequence>METPADNVDHSLLTIEPSFVSDVGSEHSSVRSSPYPRVTVHRCAWTLLDSTLCGRPFTDPEALYTHLTEEHVGRKTTGNLCLYCRVHGCPQGSTAFSKRDHITSHLRSHVPLKANPCETCTKSFKWPHDLRKHYMKTGHGPVGDRASSDTSSLSRSASRKSSVSRKGSISRRRSIRSSHSSINLPQSVDLSASPALQPVPDVHTASSPHIESDDLGLFHSASYGSVYSGSSVGDDHSDWSEGQWDERGSHFVGVPEEYNPVDVHLLSRYLADISLPSSMPDGNGDYESLLSPQLSSPFGEATFSGGLGDVDGLAGSASGEQSPFVWPDADVPRISVSGPVAFDDQTLLFPPHPDQNYLPDTVENDLAMRAMQALAHVTDNEMTVRALANVADNEMTVRPSSAPPMSLSSFAPGSSPFDETPSPPPPTPFDPAEGLGSILDNEATVRPISSQSIPSTPLFSDATGVDSQLSAVDISTISSFNLERAFARMTDCHATVRPCDSSRPPSLFSTVPSIHPDMVAWPEDGTTRRPSLFDQLENHGDVLQEEDTQFETHYTYPDLNADFASISGEPPDTEPYGGSTAKYLEQYETEYFDSGSTGVITSLENLRFDDLQVLQEDLAQLLDPDPKTGDLHSPH</sequence>
<evidence type="ECO:0000256" key="6">
    <source>
        <dbReference type="ARBA" id="ARBA00022833"/>
    </source>
</evidence>
<dbReference type="PANTHER" id="PTHR47257:SF1">
    <property type="entry name" value="PH-RESPONSE TRANSCRIPTION FACTOR PACC_RIM101"/>
    <property type="match status" value="1"/>
</dbReference>
<dbReference type="GO" id="GO:0008270">
    <property type="term" value="F:zinc ion binding"/>
    <property type="evidence" value="ECO:0007669"/>
    <property type="project" value="UniProtKB-KW"/>
</dbReference>
<dbReference type="PROSITE" id="PS00028">
    <property type="entry name" value="ZINC_FINGER_C2H2_1"/>
    <property type="match status" value="1"/>
</dbReference>
<gene>
    <name evidence="12" type="ORF">SPPG_00129</name>
</gene>
<evidence type="ECO:0000259" key="11">
    <source>
        <dbReference type="PROSITE" id="PS50157"/>
    </source>
</evidence>
<name>A0A0L0HTF1_SPIPD</name>
<evidence type="ECO:0000256" key="8">
    <source>
        <dbReference type="ARBA" id="ARBA00038089"/>
    </source>
</evidence>
<evidence type="ECO:0000256" key="1">
    <source>
        <dbReference type="ARBA" id="ARBA00004123"/>
    </source>
</evidence>
<feature type="domain" description="C2H2-type" evidence="11">
    <location>
        <begin position="41"/>
        <end position="76"/>
    </location>
</feature>
<dbReference type="OrthoDB" id="6155966at2759"/>
<dbReference type="SUPFAM" id="SSF57667">
    <property type="entry name" value="beta-beta-alpha zinc fingers"/>
    <property type="match status" value="1"/>
</dbReference>
<feature type="region of interest" description="Disordered" evidence="10">
    <location>
        <begin position="135"/>
        <end position="210"/>
    </location>
</feature>
<keyword evidence="6" id="KW-0862">Zinc</keyword>
<protein>
    <recommendedName>
        <fullName evidence="11">C2H2-type domain-containing protein</fullName>
    </recommendedName>
</protein>
<dbReference type="eggNOG" id="KOG1721">
    <property type="taxonomic scope" value="Eukaryota"/>
</dbReference>
<dbReference type="PANTHER" id="PTHR47257">
    <property type="entry name" value="PH-RESPONSE TRANSCRIPTION FACTOR PACC/RIM101"/>
    <property type="match status" value="1"/>
</dbReference>
<dbReference type="GeneID" id="27683877"/>
<dbReference type="GO" id="GO:0005634">
    <property type="term" value="C:nucleus"/>
    <property type="evidence" value="ECO:0007669"/>
    <property type="project" value="UniProtKB-SubCell"/>
</dbReference>
<dbReference type="EMBL" id="KQ257450">
    <property type="protein sequence ID" value="KND04398.1"/>
    <property type="molecule type" value="Genomic_DNA"/>
</dbReference>
<dbReference type="Proteomes" id="UP000053201">
    <property type="component" value="Unassembled WGS sequence"/>
</dbReference>
<evidence type="ECO:0000256" key="2">
    <source>
        <dbReference type="ARBA" id="ARBA00022491"/>
    </source>
</evidence>
<dbReference type="InterPro" id="IPR013087">
    <property type="entry name" value="Znf_C2H2_type"/>
</dbReference>
<proteinExistence type="inferred from homology"/>
<dbReference type="RefSeq" id="XP_016612437.1">
    <property type="nucleotide sequence ID" value="XM_016748462.1"/>
</dbReference>
<reference evidence="12 13" key="1">
    <citation type="submission" date="2009-08" db="EMBL/GenBank/DDBJ databases">
        <title>The Genome Sequence of Spizellomyces punctatus strain DAOM BR117.</title>
        <authorList>
            <consortium name="The Broad Institute Genome Sequencing Platform"/>
            <person name="Russ C."/>
            <person name="Cuomo C."/>
            <person name="Shea T."/>
            <person name="Young S.K."/>
            <person name="Zeng Q."/>
            <person name="Koehrsen M."/>
            <person name="Haas B."/>
            <person name="Borodovsky M."/>
            <person name="Guigo R."/>
            <person name="Alvarado L."/>
            <person name="Berlin A."/>
            <person name="Bochicchio J."/>
            <person name="Borenstein D."/>
            <person name="Chapman S."/>
            <person name="Chen Z."/>
            <person name="Engels R."/>
            <person name="Freedman E."/>
            <person name="Gellesch M."/>
            <person name="Goldberg J."/>
            <person name="Griggs A."/>
            <person name="Gujja S."/>
            <person name="Heiman D."/>
            <person name="Hepburn T."/>
            <person name="Howarth C."/>
            <person name="Jen D."/>
            <person name="Larson L."/>
            <person name="Lewis B."/>
            <person name="Mehta T."/>
            <person name="Park D."/>
            <person name="Pearson M."/>
            <person name="Roberts A."/>
            <person name="Saif S."/>
            <person name="Shenoy N."/>
            <person name="Sisk P."/>
            <person name="Stolte C."/>
            <person name="Sykes S."/>
            <person name="Thomson T."/>
            <person name="Walk T."/>
            <person name="White J."/>
            <person name="Yandava C."/>
            <person name="Burger G."/>
            <person name="Gray M.W."/>
            <person name="Holland P.W.H."/>
            <person name="King N."/>
            <person name="Lang F.B.F."/>
            <person name="Roger A.J."/>
            <person name="Ruiz-Trillo I."/>
            <person name="Lander E."/>
            <person name="Nusbaum C."/>
        </authorList>
    </citation>
    <scope>NUCLEOTIDE SEQUENCE [LARGE SCALE GENOMIC DNA]</scope>
    <source>
        <strain evidence="12 13">DAOM BR117</strain>
    </source>
</reference>
<dbReference type="InParanoid" id="A0A0L0HTF1"/>
<evidence type="ECO:0000256" key="5">
    <source>
        <dbReference type="ARBA" id="ARBA00022771"/>
    </source>
</evidence>
<dbReference type="InterPro" id="IPR050806">
    <property type="entry name" value="pacC/RIM101"/>
</dbReference>